<feature type="domain" description="SCP" evidence="1">
    <location>
        <begin position="1"/>
        <end position="112"/>
    </location>
</feature>
<dbReference type="PANTHER" id="PTHR10334">
    <property type="entry name" value="CYSTEINE-RICH SECRETORY PROTEIN-RELATED"/>
    <property type="match status" value="1"/>
</dbReference>
<evidence type="ECO:0000313" key="2">
    <source>
        <dbReference type="EMBL" id="GFO38339.1"/>
    </source>
</evidence>
<dbReference type="SMART" id="SM00198">
    <property type="entry name" value="SCP"/>
    <property type="match status" value="1"/>
</dbReference>
<dbReference type="InterPro" id="IPR018244">
    <property type="entry name" value="Allrgn_V5/Tpx1_CS"/>
</dbReference>
<sequence>MLARKWAEACDLEQGRLHHDHVRDIPGRFSVGQNIGTGYKNFTEAIEAWFAEKDNYRPLFGTSVRTVGGAKPIGHYTQLVWAATNRVGCAVAKCSGLTFHVCNYAPMGNFVPFKSPYTTGPQKCSACNKCVAGLCDCGDLTCENFGRFNVSTCQCECKYKQYHVGPTCKLSCNYPKDMYFCGTQSSFYQSDCGIAYTSSACPKMCEVCPCSDSSSVSAKPCRASSQGKDSDSGSACLRQSQLLYWTSALVIAMWILQQAVLPYNVRIHS</sequence>
<dbReference type="PRINTS" id="PR00837">
    <property type="entry name" value="V5TPXLIKE"/>
</dbReference>
<accession>A0AAV4D2E2</accession>
<keyword evidence="3" id="KW-1185">Reference proteome</keyword>
<dbReference type="Proteomes" id="UP000735302">
    <property type="component" value="Unassembled WGS sequence"/>
</dbReference>
<dbReference type="PROSITE" id="PS01009">
    <property type="entry name" value="CRISP_1"/>
    <property type="match status" value="1"/>
</dbReference>
<dbReference type="GO" id="GO:0005576">
    <property type="term" value="C:extracellular region"/>
    <property type="evidence" value="ECO:0007669"/>
    <property type="project" value="InterPro"/>
</dbReference>
<dbReference type="EMBL" id="BLXT01007309">
    <property type="protein sequence ID" value="GFO38339.1"/>
    <property type="molecule type" value="Genomic_DNA"/>
</dbReference>
<dbReference type="CDD" id="cd05380">
    <property type="entry name" value="CAP_euk"/>
    <property type="match status" value="1"/>
</dbReference>
<dbReference type="SUPFAM" id="SSF55797">
    <property type="entry name" value="PR-1-like"/>
    <property type="match status" value="1"/>
</dbReference>
<dbReference type="InterPro" id="IPR035940">
    <property type="entry name" value="CAP_sf"/>
</dbReference>
<name>A0AAV4D2E2_9GAST</name>
<reference evidence="2 3" key="1">
    <citation type="journal article" date="2021" name="Elife">
        <title>Chloroplast acquisition without the gene transfer in kleptoplastic sea slugs, Plakobranchus ocellatus.</title>
        <authorList>
            <person name="Maeda T."/>
            <person name="Takahashi S."/>
            <person name="Yoshida T."/>
            <person name="Shimamura S."/>
            <person name="Takaki Y."/>
            <person name="Nagai Y."/>
            <person name="Toyoda A."/>
            <person name="Suzuki Y."/>
            <person name="Arimoto A."/>
            <person name="Ishii H."/>
            <person name="Satoh N."/>
            <person name="Nishiyama T."/>
            <person name="Hasebe M."/>
            <person name="Maruyama T."/>
            <person name="Minagawa J."/>
            <person name="Obokata J."/>
            <person name="Shigenobu S."/>
        </authorList>
    </citation>
    <scope>NUCLEOTIDE SEQUENCE [LARGE SCALE GENOMIC DNA]</scope>
</reference>
<evidence type="ECO:0000259" key="1">
    <source>
        <dbReference type="SMART" id="SM00198"/>
    </source>
</evidence>
<proteinExistence type="predicted"/>
<dbReference type="InterPro" id="IPR014044">
    <property type="entry name" value="CAP_dom"/>
</dbReference>
<gene>
    <name evidence="2" type="ORF">PoB_006484400</name>
</gene>
<dbReference type="InterPro" id="IPR001283">
    <property type="entry name" value="CRISP-related"/>
</dbReference>
<comment type="caution">
    <text evidence="2">The sequence shown here is derived from an EMBL/GenBank/DDBJ whole genome shotgun (WGS) entry which is preliminary data.</text>
</comment>
<dbReference type="Gene3D" id="3.40.33.10">
    <property type="entry name" value="CAP"/>
    <property type="match status" value="1"/>
</dbReference>
<dbReference type="Pfam" id="PF00188">
    <property type="entry name" value="CAP"/>
    <property type="match status" value="1"/>
</dbReference>
<organism evidence="2 3">
    <name type="scientific">Plakobranchus ocellatus</name>
    <dbReference type="NCBI Taxonomy" id="259542"/>
    <lineage>
        <taxon>Eukaryota</taxon>
        <taxon>Metazoa</taxon>
        <taxon>Spiralia</taxon>
        <taxon>Lophotrochozoa</taxon>
        <taxon>Mollusca</taxon>
        <taxon>Gastropoda</taxon>
        <taxon>Heterobranchia</taxon>
        <taxon>Euthyneura</taxon>
        <taxon>Panpulmonata</taxon>
        <taxon>Sacoglossa</taxon>
        <taxon>Placobranchoidea</taxon>
        <taxon>Plakobranchidae</taxon>
        <taxon>Plakobranchus</taxon>
    </lineage>
</organism>
<evidence type="ECO:0000313" key="3">
    <source>
        <dbReference type="Proteomes" id="UP000735302"/>
    </source>
</evidence>
<protein>
    <submittedName>
        <fullName evidence="2">Cysteine-rich venom protein latisemin-like</fullName>
    </submittedName>
</protein>
<dbReference type="AlphaFoldDB" id="A0AAV4D2E2"/>